<reference evidence="3" key="1">
    <citation type="submission" date="2020-01" db="EMBL/GenBank/DDBJ databases">
        <title>Identification and distribution of gene clusters putatively required for synthesis of sphingolipid metabolism inhibitors in phylogenetically diverse species of the filamentous fungus Fusarium.</title>
        <authorList>
            <person name="Kim H.-S."/>
            <person name="Busman M."/>
            <person name="Brown D.W."/>
            <person name="Divon H."/>
            <person name="Uhlig S."/>
            <person name="Proctor R.H."/>
        </authorList>
    </citation>
    <scope>NUCLEOTIDE SEQUENCE</scope>
    <source>
        <strain evidence="3">NRRL 53441</strain>
    </source>
</reference>
<keyword evidence="1" id="KW-0732">Signal</keyword>
<comment type="caution">
    <text evidence="3">The sequence shown here is derived from an EMBL/GenBank/DDBJ whole genome shotgun (WGS) entry which is preliminary data.</text>
</comment>
<dbReference type="InterPro" id="IPR029226">
    <property type="entry name" value="Ecp2-like"/>
</dbReference>
<dbReference type="Proteomes" id="UP000605986">
    <property type="component" value="Unassembled WGS sequence"/>
</dbReference>
<protein>
    <recommendedName>
        <fullName evidence="2">Ecp2 effector protein-like domain-containing protein</fullName>
    </recommendedName>
</protein>
<name>A0A8H4JQ49_9HYPO</name>
<evidence type="ECO:0000259" key="2">
    <source>
        <dbReference type="Pfam" id="PF14856"/>
    </source>
</evidence>
<dbReference type="OrthoDB" id="73875at2759"/>
<proteinExistence type="predicted"/>
<keyword evidence="4" id="KW-1185">Reference proteome</keyword>
<dbReference type="Pfam" id="PF14856">
    <property type="entry name" value="Hce2"/>
    <property type="match status" value="1"/>
</dbReference>
<evidence type="ECO:0000313" key="4">
    <source>
        <dbReference type="Proteomes" id="UP000605986"/>
    </source>
</evidence>
<dbReference type="EMBL" id="JAADJG010000815">
    <property type="protein sequence ID" value="KAF4436166.1"/>
    <property type="molecule type" value="Genomic_DNA"/>
</dbReference>
<accession>A0A8H4JQ49</accession>
<dbReference type="AlphaFoldDB" id="A0A8H4JQ49"/>
<evidence type="ECO:0000256" key="1">
    <source>
        <dbReference type="SAM" id="SignalP"/>
    </source>
</evidence>
<feature type="chain" id="PRO_5034270812" description="Ecp2 effector protein-like domain-containing protein" evidence="1">
    <location>
        <begin position="19"/>
        <end position="148"/>
    </location>
</feature>
<evidence type="ECO:0000313" key="3">
    <source>
        <dbReference type="EMBL" id="KAF4436166.1"/>
    </source>
</evidence>
<feature type="domain" description="Ecp2 effector protein-like" evidence="2">
    <location>
        <begin position="36"/>
        <end position="129"/>
    </location>
</feature>
<sequence>MRFDTSILSVLMAGFATASPVSENPSSLAKRAQYDMCGDSTFDNHSTGGSPLVKDCQKITRNIAGDGRWDLTVRHRQVVQYGTCAFGAEIVGQLTAGYIGNTDIIDLINDSINKFQWEGKVGAAGEMSCKSLSGRFSDARVRWGIYHT</sequence>
<organism evidence="3 4">
    <name type="scientific">Fusarium austroafricanum</name>
    <dbReference type="NCBI Taxonomy" id="2364996"/>
    <lineage>
        <taxon>Eukaryota</taxon>
        <taxon>Fungi</taxon>
        <taxon>Dikarya</taxon>
        <taxon>Ascomycota</taxon>
        <taxon>Pezizomycotina</taxon>
        <taxon>Sordariomycetes</taxon>
        <taxon>Hypocreomycetidae</taxon>
        <taxon>Hypocreales</taxon>
        <taxon>Nectriaceae</taxon>
        <taxon>Fusarium</taxon>
        <taxon>Fusarium concolor species complex</taxon>
    </lineage>
</organism>
<gene>
    <name evidence="3" type="ORF">F53441_13310</name>
</gene>
<feature type="signal peptide" evidence="1">
    <location>
        <begin position="1"/>
        <end position="18"/>
    </location>
</feature>